<comment type="subcellular location">
    <subcellularLocation>
        <location evidence="1">Membrane</location>
        <topology evidence="1">Multi-pass membrane protein</topology>
    </subcellularLocation>
</comment>
<feature type="transmembrane region" description="Helical" evidence="5">
    <location>
        <begin position="282"/>
        <end position="303"/>
    </location>
</feature>
<dbReference type="InterPro" id="IPR050186">
    <property type="entry name" value="TPT_transporter"/>
</dbReference>
<feature type="transmembrane region" description="Helical" evidence="5">
    <location>
        <begin position="226"/>
        <end position="247"/>
    </location>
</feature>
<dbReference type="InterPro" id="IPR037185">
    <property type="entry name" value="EmrE-like"/>
</dbReference>
<dbReference type="KEGG" id="lgi:LOTGIDRAFT_221416"/>
<feature type="transmembrane region" description="Helical" evidence="5">
    <location>
        <begin position="102"/>
        <end position="122"/>
    </location>
</feature>
<name>V3Z3H8_LOTGI</name>
<dbReference type="GO" id="GO:0016020">
    <property type="term" value="C:membrane"/>
    <property type="evidence" value="ECO:0007669"/>
    <property type="project" value="UniProtKB-SubCell"/>
</dbReference>
<dbReference type="Proteomes" id="UP000030746">
    <property type="component" value="Unassembled WGS sequence"/>
</dbReference>
<evidence type="ECO:0000256" key="1">
    <source>
        <dbReference type="ARBA" id="ARBA00004141"/>
    </source>
</evidence>
<organism evidence="7 8">
    <name type="scientific">Lottia gigantea</name>
    <name type="common">Giant owl limpet</name>
    <dbReference type="NCBI Taxonomy" id="225164"/>
    <lineage>
        <taxon>Eukaryota</taxon>
        <taxon>Metazoa</taxon>
        <taxon>Spiralia</taxon>
        <taxon>Lophotrochozoa</taxon>
        <taxon>Mollusca</taxon>
        <taxon>Gastropoda</taxon>
        <taxon>Patellogastropoda</taxon>
        <taxon>Lottioidea</taxon>
        <taxon>Lottiidae</taxon>
        <taxon>Lottia</taxon>
    </lineage>
</organism>
<dbReference type="EMBL" id="KB203301">
    <property type="protein sequence ID" value="ESO85183.1"/>
    <property type="molecule type" value="Genomic_DNA"/>
</dbReference>
<gene>
    <name evidence="7" type="ORF">LOTGIDRAFT_221416</name>
</gene>
<dbReference type="Pfam" id="PF03151">
    <property type="entry name" value="TPT"/>
    <property type="match status" value="1"/>
</dbReference>
<feature type="transmembrane region" description="Helical" evidence="5">
    <location>
        <begin position="78"/>
        <end position="96"/>
    </location>
</feature>
<evidence type="ECO:0000313" key="7">
    <source>
        <dbReference type="EMBL" id="ESO85183.1"/>
    </source>
</evidence>
<feature type="transmembrane region" description="Helical" evidence="5">
    <location>
        <begin position="7"/>
        <end position="26"/>
    </location>
</feature>
<evidence type="ECO:0000259" key="6">
    <source>
        <dbReference type="Pfam" id="PF03151"/>
    </source>
</evidence>
<dbReference type="OrthoDB" id="5547497at2759"/>
<keyword evidence="3 5" id="KW-1133">Transmembrane helix</keyword>
<evidence type="ECO:0000313" key="8">
    <source>
        <dbReference type="Proteomes" id="UP000030746"/>
    </source>
</evidence>
<feature type="transmembrane region" description="Helical" evidence="5">
    <location>
        <begin position="159"/>
        <end position="177"/>
    </location>
</feature>
<dbReference type="PANTHER" id="PTHR11132">
    <property type="entry name" value="SOLUTE CARRIER FAMILY 35"/>
    <property type="match status" value="1"/>
</dbReference>
<protein>
    <recommendedName>
        <fullName evidence="6">Sugar phosphate transporter domain-containing protein</fullName>
    </recommendedName>
</protein>
<keyword evidence="8" id="KW-1185">Reference proteome</keyword>
<dbReference type="AlphaFoldDB" id="V3Z3H8"/>
<dbReference type="GeneID" id="20246998"/>
<feature type="transmembrane region" description="Helical" evidence="5">
    <location>
        <begin position="38"/>
        <end position="57"/>
    </location>
</feature>
<sequence>MLNRKSKVLVVVPLYWIVSISIVFVNKHLLNNNNKQDLSIFIAWFQCLVSVLTLFLLKLVMPGKVPPLEIPTLLHSDMLSLSFNFVASLTLNNLMLKHISVAFYQIGRSFTLIFTIILSVCMLHKHLKITTLIPCVCIILGFFISVGEEEESGTVSIWGIIYGILSSLSAAYCAIYFRKVEGITNGSAVKIAYYNNVNSFIIFLPLVISTNQLSNVFHSTLIYDKYFWMCLGLSGVMSLTMGWVSALQIQYTSPVTHHISINAKSVAQTVIAIILYKESKSLVWWTGNLLVMSGILSYAWLNFQEREEPILLKSSPKPEKNGVSVL</sequence>
<reference evidence="7 8" key="1">
    <citation type="journal article" date="2013" name="Nature">
        <title>Insights into bilaterian evolution from three spiralian genomes.</title>
        <authorList>
            <person name="Simakov O."/>
            <person name="Marletaz F."/>
            <person name="Cho S.J."/>
            <person name="Edsinger-Gonzales E."/>
            <person name="Havlak P."/>
            <person name="Hellsten U."/>
            <person name="Kuo D.H."/>
            <person name="Larsson T."/>
            <person name="Lv J."/>
            <person name="Arendt D."/>
            <person name="Savage R."/>
            <person name="Osoegawa K."/>
            <person name="de Jong P."/>
            <person name="Grimwood J."/>
            <person name="Chapman J.A."/>
            <person name="Shapiro H."/>
            <person name="Aerts A."/>
            <person name="Otillar R.P."/>
            <person name="Terry A.Y."/>
            <person name="Boore J.L."/>
            <person name="Grigoriev I.V."/>
            <person name="Lindberg D.R."/>
            <person name="Seaver E.C."/>
            <person name="Weisblat D.A."/>
            <person name="Putnam N.H."/>
            <person name="Rokhsar D.S."/>
        </authorList>
    </citation>
    <scope>NUCLEOTIDE SEQUENCE [LARGE SCALE GENOMIC DNA]</scope>
</reference>
<feature type="transmembrane region" description="Helical" evidence="5">
    <location>
        <begin position="197"/>
        <end position="214"/>
    </location>
</feature>
<evidence type="ECO:0000256" key="5">
    <source>
        <dbReference type="SAM" id="Phobius"/>
    </source>
</evidence>
<dbReference type="STRING" id="225164.V3Z3H8"/>
<dbReference type="OMA" id="CVIIFNP"/>
<evidence type="ECO:0000256" key="2">
    <source>
        <dbReference type="ARBA" id="ARBA00022692"/>
    </source>
</evidence>
<feature type="transmembrane region" description="Helical" evidence="5">
    <location>
        <begin position="129"/>
        <end position="147"/>
    </location>
</feature>
<proteinExistence type="predicted"/>
<accession>V3Z3H8</accession>
<evidence type="ECO:0000256" key="3">
    <source>
        <dbReference type="ARBA" id="ARBA00022989"/>
    </source>
</evidence>
<keyword evidence="2 5" id="KW-0812">Transmembrane</keyword>
<dbReference type="RefSeq" id="XP_009064100.1">
    <property type="nucleotide sequence ID" value="XM_009065852.1"/>
</dbReference>
<dbReference type="InterPro" id="IPR004853">
    <property type="entry name" value="Sugar_P_trans_dom"/>
</dbReference>
<dbReference type="SUPFAM" id="SSF103481">
    <property type="entry name" value="Multidrug resistance efflux transporter EmrE"/>
    <property type="match status" value="1"/>
</dbReference>
<keyword evidence="4 5" id="KW-0472">Membrane</keyword>
<evidence type="ECO:0000256" key="4">
    <source>
        <dbReference type="ARBA" id="ARBA00023136"/>
    </source>
</evidence>
<dbReference type="HOGENOM" id="CLU_044894_1_0_1"/>
<feature type="domain" description="Sugar phosphate transporter" evidence="6">
    <location>
        <begin position="7"/>
        <end position="298"/>
    </location>
</feature>
<dbReference type="CTD" id="20246998"/>